<evidence type="ECO:0000256" key="1">
    <source>
        <dbReference type="SAM" id="MobiDB-lite"/>
    </source>
</evidence>
<sequence>MSMSRQILKLKNFQTSARIRLPTTTGTIQAKRSLALYNTNSQFRLVNKEPHTQQEAASTSSKSTHERPTIYSDGEVETAGPAIRV</sequence>
<feature type="region of interest" description="Disordered" evidence="1">
    <location>
        <begin position="45"/>
        <end position="85"/>
    </location>
</feature>
<reference evidence="3" key="3">
    <citation type="submission" date="2017-01" db="EMBL/GenBank/DDBJ databases">
        <authorList>
            <person name="Mah S.A."/>
            <person name="Swanson W.J."/>
            <person name="Moy G.W."/>
            <person name="Vacquier V.D."/>
        </authorList>
    </citation>
    <scope>NUCLEOTIDE SEQUENCE [LARGE SCALE GENOMIC DNA]</scope>
    <source>
        <strain evidence="3">65</strain>
    </source>
</reference>
<dbReference type="VEuPathDB" id="FungiDB:BON22_3169"/>
<dbReference type="Proteomes" id="UP000189513">
    <property type="component" value="Unassembled WGS sequence"/>
</dbReference>
<reference evidence="4" key="2">
    <citation type="journal article" date="2017" name="Genome Announc.">
        <title>Genome sequences of Cyberlindnera fabianii 65, Pichia kudriavzevii 129, and Saccharomyces cerevisiae 131 isolated from fermented masau fruits in Zimbabwe.</title>
        <authorList>
            <person name="van Rijswijck I.M.H."/>
            <person name="Derks M.F.L."/>
            <person name="Abee T."/>
            <person name="de Ridder D."/>
            <person name="Smid E.J."/>
        </authorList>
    </citation>
    <scope>NUCLEOTIDE SEQUENCE [LARGE SCALE GENOMIC DNA]</scope>
    <source>
        <strain evidence="4">65</strain>
    </source>
</reference>
<name>A0A061AYY8_CYBFA</name>
<evidence type="ECO:0000313" key="3">
    <source>
        <dbReference type="EMBL" id="ONH67190.1"/>
    </source>
</evidence>
<evidence type="ECO:0000313" key="2">
    <source>
        <dbReference type="EMBL" id="CDR42772.1"/>
    </source>
</evidence>
<organism evidence="2">
    <name type="scientific">Cyberlindnera fabianii</name>
    <name type="common">Yeast</name>
    <name type="synonym">Hansenula fabianii</name>
    <dbReference type="NCBI Taxonomy" id="36022"/>
    <lineage>
        <taxon>Eukaryota</taxon>
        <taxon>Fungi</taxon>
        <taxon>Dikarya</taxon>
        <taxon>Ascomycota</taxon>
        <taxon>Saccharomycotina</taxon>
        <taxon>Saccharomycetes</taxon>
        <taxon>Phaffomycetales</taxon>
        <taxon>Phaffomycetaceae</taxon>
        <taxon>Cyberlindnera</taxon>
    </lineage>
</organism>
<protein>
    <submittedName>
        <fullName evidence="2">CYFA0S10e02080g1_1</fullName>
    </submittedName>
</protein>
<dbReference type="EMBL" id="MPUK01000005">
    <property type="protein sequence ID" value="ONH67190.1"/>
    <property type="molecule type" value="Genomic_DNA"/>
</dbReference>
<feature type="compositionally biased region" description="Polar residues" evidence="1">
    <location>
        <begin position="53"/>
        <end position="62"/>
    </location>
</feature>
<dbReference type="OrthoDB" id="3979739at2759"/>
<proteinExistence type="predicted"/>
<keyword evidence="4" id="KW-1185">Reference proteome</keyword>
<gene>
    <name evidence="3" type="ORF">BON22_3169</name>
    <name evidence="2" type="ORF">CYFA0S_10e02080g</name>
</gene>
<evidence type="ECO:0000313" key="4">
    <source>
        <dbReference type="Proteomes" id="UP000189513"/>
    </source>
</evidence>
<reference evidence="2" key="1">
    <citation type="journal article" date="2014" name="Genome Announc.">
        <title>Genome sequence of the yeast Cyberlindnera fabianii (Hansenula fabianii).</title>
        <authorList>
            <person name="Freel K.C."/>
            <person name="Sarilar V."/>
            <person name="Neuveglise C."/>
            <person name="Devillers H."/>
            <person name="Friedrich A."/>
            <person name="Schacherer J."/>
        </authorList>
    </citation>
    <scope>NUCLEOTIDE SEQUENCE</scope>
    <source>
        <strain evidence="2">YJS4271</strain>
    </source>
</reference>
<accession>A0A061AYY8</accession>
<dbReference type="AlphaFoldDB" id="A0A061AYY8"/>
<dbReference type="EMBL" id="LK052895">
    <property type="protein sequence ID" value="CDR42772.1"/>
    <property type="molecule type" value="Genomic_DNA"/>
</dbReference>